<dbReference type="OrthoDB" id="9813689at2"/>
<dbReference type="PANTHER" id="PTHR20855:SF3">
    <property type="entry name" value="LD03007P"/>
    <property type="match status" value="1"/>
</dbReference>
<comment type="subcellular location">
    <subcellularLocation>
        <location evidence="1">Cell membrane</location>
        <topology evidence="1">Multi-pass membrane protein</topology>
    </subcellularLocation>
</comment>
<feature type="transmembrane region" description="Helical" evidence="8">
    <location>
        <begin position="139"/>
        <end position="155"/>
    </location>
</feature>
<dbReference type="InterPro" id="IPR005744">
    <property type="entry name" value="Hy-lIII"/>
</dbReference>
<dbReference type="NCBIfam" id="TIGR01065">
    <property type="entry name" value="hlyIII"/>
    <property type="match status" value="1"/>
</dbReference>
<proteinExistence type="inferred from homology"/>
<dbReference type="eggNOG" id="COG1272">
    <property type="taxonomic scope" value="Bacteria"/>
</dbReference>
<feature type="transmembrane region" description="Helical" evidence="8">
    <location>
        <begin position="106"/>
        <end position="127"/>
    </location>
</feature>
<dbReference type="Proteomes" id="UP000005990">
    <property type="component" value="Unassembled WGS sequence"/>
</dbReference>
<comment type="caution">
    <text evidence="9">The sequence shown here is derived from an EMBL/GenBank/DDBJ whole genome shotgun (WGS) entry which is preliminary data.</text>
</comment>
<sequence>MKQESLKPFIIVEVFNALTHGIATLLSIIGLIALLQKGIHLSSPTAIVAYSIYGASLILLFLSSTLYHSFKFSRLRHLFQKFDHSAIYLLIAGTYTPYILLTMRGWPAYTFLALIWFLALSGIIYEVAATDRFPRLSTFLYLLLGWLGVLLIYPLTQNSHLSATIWLGIGGLVYSIGTIFYSMKSKPWMHVIWHLFVIGGAACMYSSILFYI</sequence>
<evidence type="ECO:0000256" key="1">
    <source>
        <dbReference type="ARBA" id="ARBA00004651"/>
    </source>
</evidence>
<feature type="transmembrane region" description="Helical" evidence="8">
    <location>
        <begin position="82"/>
        <end position="100"/>
    </location>
</feature>
<feature type="transmembrane region" description="Helical" evidence="8">
    <location>
        <begin position="12"/>
        <end position="35"/>
    </location>
</feature>
<dbReference type="EMBL" id="AENN01000015">
    <property type="protein sequence ID" value="EFR31294.1"/>
    <property type="molecule type" value="Genomic_DNA"/>
</dbReference>
<dbReference type="GO" id="GO:0140911">
    <property type="term" value="F:pore-forming activity"/>
    <property type="evidence" value="ECO:0007669"/>
    <property type="project" value="InterPro"/>
</dbReference>
<dbReference type="RefSeq" id="WP_006418497.1">
    <property type="nucleotide sequence ID" value="NZ_AENN01000015.1"/>
</dbReference>
<keyword evidence="10" id="KW-1185">Reference proteome</keyword>
<keyword evidence="6 8" id="KW-0472">Membrane</keyword>
<dbReference type="PANTHER" id="PTHR20855">
    <property type="entry name" value="ADIPOR/PROGESTIN RECEPTOR-RELATED"/>
    <property type="match status" value="1"/>
</dbReference>
<feature type="transmembrane region" description="Helical" evidence="8">
    <location>
        <begin position="161"/>
        <end position="181"/>
    </location>
</feature>
<gene>
    <name evidence="9" type="ORF">HMPREF9257_1185</name>
</gene>
<dbReference type="AlphaFoldDB" id="E4KQ32"/>
<organism evidence="9 10">
    <name type="scientific">Eremococcus coleocola ACS-139-V-Col8</name>
    <dbReference type="NCBI Taxonomy" id="908337"/>
    <lineage>
        <taxon>Bacteria</taxon>
        <taxon>Bacillati</taxon>
        <taxon>Bacillota</taxon>
        <taxon>Bacilli</taxon>
        <taxon>Lactobacillales</taxon>
        <taxon>Aerococcaceae</taxon>
        <taxon>Eremococcus</taxon>
    </lineage>
</organism>
<name>E4KQ32_9LACT</name>
<evidence type="ECO:0000256" key="6">
    <source>
        <dbReference type="ARBA" id="ARBA00023136"/>
    </source>
</evidence>
<evidence type="ECO:0000313" key="10">
    <source>
        <dbReference type="Proteomes" id="UP000005990"/>
    </source>
</evidence>
<keyword evidence="4 8" id="KW-0812">Transmembrane</keyword>
<keyword evidence="7" id="KW-0479">Metal-binding</keyword>
<dbReference type="InterPro" id="IPR004254">
    <property type="entry name" value="AdipoR/HlyIII-related"/>
</dbReference>
<protein>
    <submittedName>
        <fullName evidence="9">Channel protein, hemolysin III family</fullName>
    </submittedName>
</protein>
<accession>E4KQ32</accession>
<feature type="binding site" evidence="7">
    <location>
        <position position="194"/>
    </location>
    <ligand>
        <name>Zn(2+)</name>
        <dbReference type="ChEBI" id="CHEBI:29105"/>
    </ligand>
</feature>
<evidence type="ECO:0000256" key="2">
    <source>
        <dbReference type="ARBA" id="ARBA00008488"/>
    </source>
</evidence>
<evidence type="ECO:0000256" key="8">
    <source>
        <dbReference type="SAM" id="Phobius"/>
    </source>
</evidence>
<comment type="similarity">
    <text evidence="2">Belongs to the UPF0073 (Hly-III) family.</text>
</comment>
<keyword evidence="5 8" id="KW-1133">Transmembrane helix</keyword>
<dbReference type="GO" id="GO:0005886">
    <property type="term" value="C:plasma membrane"/>
    <property type="evidence" value="ECO:0007669"/>
    <property type="project" value="UniProtKB-SubCell"/>
</dbReference>
<evidence type="ECO:0000313" key="9">
    <source>
        <dbReference type="EMBL" id="EFR31294.1"/>
    </source>
</evidence>
<evidence type="ECO:0000256" key="5">
    <source>
        <dbReference type="ARBA" id="ARBA00022989"/>
    </source>
</evidence>
<dbReference type="Pfam" id="PF03006">
    <property type="entry name" value="HlyIII"/>
    <property type="match status" value="1"/>
</dbReference>
<reference evidence="9 10" key="1">
    <citation type="submission" date="2010-10" db="EMBL/GenBank/DDBJ databases">
        <authorList>
            <person name="Durkin A.S."/>
            <person name="Madupu R."/>
            <person name="Torralba M."/>
            <person name="Gillis M."/>
            <person name="Methe B."/>
            <person name="Sutton G."/>
            <person name="Nelson K.E."/>
        </authorList>
    </citation>
    <scope>NUCLEOTIDE SEQUENCE [LARGE SCALE GENOMIC DNA]</scope>
    <source>
        <strain evidence="9 10">ACS-139-V-Col8</strain>
    </source>
</reference>
<keyword evidence="7" id="KW-0862">Zinc</keyword>
<evidence type="ECO:0000256" key="3">
    <source>
        <dbReference type="ARBA" id="ARBA00022475"/>
    </source>
</evidence>
<dbReference type="GO" id="GO:0046872">
    <property type="term" value="F:metal ion binding"/>
    <property type="evidence" value="ECO:0007669"/>
    <property type="project" value="UniProtKB-KW"/>
</dbReference>
<evidence type="ECO:0000256" key="7">
    <source>
        <dbReference type="PIRSR" id="PIRSR604254-1"/>
    </source>
</evidence>
<feature type="binding site" evidence="7">
    <location>
        <position position="190"/>
    </location>
    <ligand>
        <name>Zn(2+)</name>
        <dbReference type="ChEBI" id="CHEBI:29105"/>
    </ligand>
</feature>
<evidence type="ECO:0000256" key="4">
    <source>
        <dbReference type="ARBA" id="ARBA00022692"/>
    </source>
</evidence>
<feature type="transmembrane region" description="Helical" evidence="8">
    <location>
        <begin position="193"/>
        <end position="211"/>
    </location>
</feature>
<dbReference type="STRING" id="908337.HMPREF9257_1185"/>
<keyword evidence="3" id="KW-1003">Cell membrane</keyword>
<feature type="binding site" evidence="7">
    <location>
        <position position="68"/>
    </location>
    <ligand>
        <name>Zn(2+)</name>
        <dbReference type="ChEBI" id="CHEBI:29105"/>
    </ligand>
</feature>
<feature type="transmembrane region" description="Helical" evidence="8">
    <location>
        <begin position="47"/>
        <end position="70"/>
    </location>
</feature>